<dbReference type="InterPro" id="IPR036691">
    <property type="entry name" value="Endo/exonu/phosph_ase_sf"/>
</dbReference>
<evidence type="ECO:0000259" key="2">
    <source>
        <dbReference type="Pfam" id="PF03372"/>
    </source>
</evidence>
<feature type="compositionally biased region" description="Polar residues" evidence="1">
    <location>
        <begin position="1"/>
        <end position="19"/>
    </location>
</feature>
<dbReference type="GeneID" id="87954806"/>
<protein>
    <recommendedName>
        <fullName evidence="2">Endonuclease/exonuclease/phosphatase domain-containing protein</fullName>
    </recommendedName>
</protein>
<dbReference type="RefSeq" id="XP_062790467.1">
    <property type="nucleotide sequence ID" value="XM_062934416.1"/>
</dbReference>
<name>A0ABZ1CZK2_9TREE</name>
<accession>A0ABZ1CZK2</accession>
<evidence type="ECO:0000313" key="4">
    <source>
        <dbReference type="Proteomes" id="UP001329825"/>
    </source>
</evidence>
<dbReference type="InterPro" id="IPR005135">
    <property type="entry name" value="Endo/exonuclease/phosphatase"/>
</dbReference>
<reference evidence="3 4" key="1">
    <citation type="submission" date="2024-01" db="EMBL/GenBank/DDBJ databases">
        <title>Comparative genomics of Cryptococcus and Kwoniella reveals pathogenesis evolution and contrasting modes of karyotype evolution via chromosome fusion or intercentromeric recombination.</title>
        <authorList>
            <person name="Coelho M.A."/>
            <person name="David-Palma M."/>
            <person name="Shea T."/>
            <person name="Bowers K."/>
            <person name="McGinley-Smith S."/>
            <person name="Mohammad A.W."/>
            <person name="Gnirke A."/>
            <person name="Yurkov A.M."/>
            <person name="Nowrousian M."/>
            <person name="Sun S."/>
            <person name="Cuomo C.A."/>
            <person name="Heitman J."/>
        </authorList>
    </citation>
    <scope>NUCLEOTIDE SEQUENCE [LARGE SCALE GENOMIC DNA]</scope>
    <source>
        <strain evidence="3">CBS 11374</strain>
    </source>
</reference>
<feature type="domain" description="Endonuclease/exonuclease/phosphatase" evidence="2">
    <location>
        <begin position="31"/>
        <end position="288"/>
    </location>
</feature>
<dbReference type="EMBL" id="CP141883">
    <property type="protein sequence ID" value="WRT65727.1"/>
    <property type="molecule type" value="Genomic_DNA"/>
</dbReference>
<dbReference type="Gene3D" id="3.60.10.10">
    <property type="entry name" value="Endonuclease/exonuclease/phosphatase"/>
    <property type="match status" value="1"/>
</dbReference>
<sequence>MVTRVESMSHSQQGSSAHTPVTPKEVIHVATVNVRYNNGTTSDGPIFDIPYREKPWSERKTRLVDCLLSTGDLDIIGFQEVLHDQLLDLQHLLGPVYGHVGVGRDDGKQAGEYSPIFYDKMKFDLVDWSTIWLSTTPDIPSKGWDAALPRIATLLTLRRKDKKGCLVHAVNTHYDHLGLRARAESSLLIRSQIWQWVKRIEEREKVEVEGPVILFGDFNSPPSEGGYRNITSPHPLPSGQSSFYFLDSYTHLSPSSTTPQTRPYGPELTYTDFAPPGSRDATRIDFVMLGAEPASDKEYNVKGRGEWEVDRYACLDNFVDGDVKGWKGRWSDHRAVRVTIVHVG</sequence>
<feature type="region of interest" description="Disordered" evidence="1">
    <location>
        <begin position="1"/>
        <end position="22"/>
    </location>
</feature>
<proteinExistence type="predicted"/>
<keyword evidence="4" id="KW-1185">Reference proteome</keyword>
<dbReference type="PANTHER" id="PTHR12121">
    <property type="entry name" value="CARBON CATABOLITE REPRESSOR PROTEIN 4"/>
    <property type="match status" value="1"/>
</dbReference>
<evidence type="ECO:0000313" key="3">
    <source>
        <dbReference type="EMBL" id="WRT65727.1"/>
    </source>
</evidence>
<dbReference type="Proteomes" id="UP001329825">
    <property type="component" value="Chromosome 3"/>
</dbReference>
<dbReference type="SUPFAM" id="SSF56219">
    <property type="entry name" value="DNase I-like"/>
    <property type="match status" value="1"/>
</dbReference>
<dbReference type="PANTHER" id="PTHR12121:SF36">
    <property type="entry name" value="ENDONUCLEASE_EXONUCLEASE_PHOSPHATASE DOMAIN-CONTAINING PROTEIN"/>
    <property type="match status" value="1"/>
</dbReference>
<dbReference type="Pfam" id="PF03372">
    <property type="entry name" value="Exo_endo_phos"/>
    <property type="match status" value="1"/>
</dbReference>
<dbReference type="CDD" id="cd09083">
    <property type="entry name" value="EEP-1"/>
    <property type="match status" value="1"/>
</dbReference>
<evidence type="ECO:0000256" key="1">
    <source>
        <dbReference type="SAM" id="MobiDB-lite"/>
    </source>
</evidence>
<organism evidence="3 4">
    <name type="scientific">Kwoniella shivajii</name>
    <dbReference type="NCBI Taxonomy" id="564305"/>
    <lineage>
        <taxon>Eukaryota</taxon>
        <taxon>Fungi</taxon>
        <taxon>Dikarya</taxon>
        <taxon>Basidiomycota</taxon>
        <taxon>Agaricomycotina</taxon>
        <taxon>Tremellomycetes</taxon>
        <taxon>Tremellales</taxon>
        <taxon>Cryptococcaceae</taxon>
        <taxon>Kwoniella</taxon>
    </lineage>
</organism>
<dbReference type="InterPro" id="IPR050410">
    <property type="entry name" value="CCR4/nocturin_mRNA_transcr"/>
</dbReference>
<gene>
    <name evidence="3" type="ORF">IL334_002675</name>
</gene>